<feature type="chain" id="PRO_5019160498" evidence="6">
    <location>
        <begin position="24"/>
        <end position="492"/>
    </location>
</feature>
<comment type="subcellular location">
    <subcellularLocation>
        <location evidence="1">Cell outer membrane</location>
    </subcellularLocation>
</comment>
<feature type="domain" description="SusD-like N-terminal" evidence="8">
    <location>
        <begin position="25"/>
        <end position="219"/>
    </location>
</feature>
<keyword evidence="5" id="KW-0998">Cell outer membrane</keyword>
<evidence type="ECO:0000256" key="4">
    <source>
        <dbReference type="ARBA" id="ARBA00023136"/>
    </source>
</evidence>
<evidence type="ECO:0000313" key="10">
    <source>
        <dbReference type="Proteomes" id="UP000285864"/>
    </source>
</evidence>
<evidence type="ECO:0000256" key="6">
    <source>
        <dbReference type="SAM" id="SignalP"/>
    </source>
</evidence>
<dbReference type="InterPro" id="IPR033985">
    <property type="entry name" value="SusD-like_N"/>
</dbReference>
<evidence type="ECO:0000256" key="1">
    <source>
        <dbReference type="ARBA" id="ARBA00004442"/>
    </source>
</evidence>
<keyword evidence="3 6" id="KW-0732">Signal</keyword>
<keyword evidence="4" id="KW-0472">Membrane</keyword>
<sequence>MKSLKIKNILLCAFAATTLLSSCSDFLDKLPENKVDEEKVDYTNLNNMYQPVSGVYAKLRQRGSHWIVWGATVVRDDDVSTGRIDDQADLVAIDQSYNYNAGFWGTNEAWMVYYDIIKVANAALEALDNYAVNIVSEADGKRYEEYTGEVKFIRAYCYYRLTELFGPVTILRDNKQTDMTRSTVNAVYRYMLSDLEYSMTYLPRIRPNEYTDRIGTVSAFTAEMLAAKVYMEQGNWSEVERLTDDIIGSKKFSLYSDFNNLFKIPGKLCDESLFEMQFTDFGNGSGEVVVSDSWFTFQGPLNDGNISGWGFISPTKAFRQWAAERGETIRATTTFLMAGETTQEGDFIKAPASDVAPDCFNGKAYTPSNQMTEGRTEYGTNNNIRVFRYAEVLLMNAEAKVRQNKDGDDSFNLVRKRAGMPELEDVTLDQIMDERRMELALEWGERYNDLRRTGKLSEVLGPLGWTSGKEYYPVPTAQIDISSTLENEPKDE</sequence>
<dbReference type="SUPFAM" id="SSF48452">
    <property type="entry name" value="TPR-like"/>
    <property type="match status" value="1"/>
</dbReference>
<dbReference type="InterPro" id="IPR011990">
    <property type="entry name" value="TPR-like_helical_dom_sf"/>
</dbReference>
<feature type="domain" description="RagB/SusD" evidence="7">
    <location>
        <begin position="369"/>
        <end position="456"/>
    </location>
</feature>
<dbReference type="Gene3D" id="1.25.40.390">
    <property type="match status" value="1"/>
</dbReference>
<evidence type="ECO:0000256" key="3">
    <source>
        <dbReference type="ARBA" id="ARBA00022729"/>
    </source>
</evidence>
<keyword evidence="10" id="KW-1185">Reference proteome</keyword>
<evidence type="ECO:0000259" key="7">
    <source>
        <dbReference type="Pfam" id="PF07980"/>
    </source>
</evidence>
<evidence type="ECO:0000313" key="9">
    <source>
        <dbReference type="EMBL" id="RGR98844.1"/>
    </source>
</evidence>
<comment type="similarity">
    <text evidence="2">Belongs to the SusD family.</text>
</comment>
<evidence type="ECO:0000256" key="5">
    <source>
        <dbReference type="ARBA" id="ARBA00023237"/>
    </source>
</evidence>
<accession>A0A412GVD3</accession>
<comment type="caution">
    <text evidence="9">The sequence shown here is derived from an EMBL/GenBank/DDBJ whole genome shotgun (WGS) entry which is preliminary data.</text>
</comment>
<feature type="signal peptide" evidence="6">
    <location>
        <begin position="1"/>
        <end position="23"/>
    </location>
</feature>
<dbReference type="AlphaFoldDB" id="A0A412GVD3"/>
<dbReference type="Proteomes" id="UP000285864">
    <property type="component" value="Unassembled WGS sequence"/>
</dbReference>
<dbReference type="PROSITE" id="PS51257">
    <property type="entry name" value="PROKAR_LIPOPROTEIN"/>
    <property type="match status" value="1"/>
</dbReference>
<dbReference type="EMBL" id="QRUU01000009">
    <property type="protein sequence ID" value="RGR98844.1"/>
    <property type="molecule type" value="Genomic_DNA"/>
</dbReference>
<protein>
    <submittedName>
        <fullName evidence="9">RagB/SusD family nutrient uptake outer membrane protein</fullName>
    </submittedName>
</protein>
<dbReference type="InterPro" id="IPR012944">
    <property type="entry name" value="SusD_RagB_dom"/>
</dbReference>
<dbReference type="RefSeq" id="WP_118483286.1">
    <property type="nucleotide sequence ID" value="NZ_QRUU01000009.1"/>
</dbReference>
<name>A0A412GVD3_9BACT</name>
<gene>
    <name evidence="9" type="ORF">DWY20_03270</name>
</gene>
<dbReference type="Pfam" id="PF07980">
    <property type="entry name" value="SusD_RagB"/>
    <property type="match status" value="1"/>
</dbReference>
<reference evidence="9 10" key="1">
    <citation type="submission" date="2018-08" db="EMBL/GenBank/DDBJ databases">
        <title>A genome reference for cultivated species of the human gut microbiota.</title>
        <authorList>
            <person name="Zou Y."/>
            <person name="Xue W."/>
            <person name="Luo G."/>
        </authorList>
    </citation>
    <scope>NUCLEOTIDE SEQUENCE [LARGE SCALE GENOMIC DNA]</scope>
    <source>
        <strain evidence="9 10">AF24-2</strain>
    </source>
</reference>
<dbReference type="GO" id="GO:0009279">
    <property type="term" value="C:cell outer membrane"/>
    <property type="evidence" value="ECO:0007669"/>
    <property type="project" value="UniProtKB-SubCell"/>
</dbReference>
<evidence type="ECO:0000259" key="8">
    <source>
        <dbReference type="Pfam" id="PF14322"/>
    </source>
</evidence>
<proteinExistence type="inferred from homology"/>
<organism evidence="9 10">
    <name type="scientific">Phocaeicola coprocola</name>
    <dbReference type="NCBI Taxonomy" id="310298"/>
    <lineage>
        <taxon>Bacteria</taxon>
        <taxon>Pseudomonadati</taxon>
        <taxon>Bacteroidota</taxon>
        <taxon>Bacteroidia</taxon>
        <taxon>Bacteroidales</taxon>
        <taxon>Bacteroidaceae</taxon>
        <taxon>Phocaeicola</taxon>
    </lineage>
</organism>
<dbReference type="Pfam" id="PF14322">
    <property type="entry name" value="SusD-like_3"/>
    <property type="match status" value="1"/>
</dbReference>
<evidence type="ECO:0000256" key="2">
    <source>
        <dbReference type="ARBA" id="ARBA00006275"/>
    </source>
</evidence>